<sequence>MFKAIFSRGLGQVKAVIMSLHCTRGSVHCTSSSKYHLGSSP</sequence>
<evidence type="ECO:0000313" key="1">
    <source>
        <dbReference type="EMBL" id="JAD81391.1"/>
    </source>
</evidence>
<accession>A0A0A9D0K6</accession>
<reference evidence="1" key="1">
    <citation type="submission" date="2014-09" db="EMBL/GenBank/DDBJ databases">
        <authorList>
            <person name="Magalhaes I.L.F."/>
            <person name="Oliveira U."/>
            <person name="Santos F.R."/>
            <person name="Vidigal T.H.D.A."/>
            <person name="Brescovit A.D."/>
            <person name="Santos A.J."/>
        </authorList>
    </citation>
    <scope>NUCLEOTIDE SEQUENCE</scope>
    <source>
        <tissue evidence="1">Shoot tissue taken approximately 20 cm above the soil surface</tissue>
    </source>
</reference>
<dbReference type="EMBL" id="GBRH01216504">
    <property type="protein sequence ID" value="JAD81391.1"/>
    <property type="molecule type" value="Transcribed_RNA"/>
</dbReference>
<proteinExistence type="predicted"/>
<organism evidence="1">
    <name type="scientific">Arundo donax</name>
    <name type="common">Giant reed</name>
    <name type="synonym">Donax arundinaceus</name>
    <dbReference type="NCBI Taxonomy" id="35708"/>
    <lineage>
        <taxon>Eukaryota</taxon>
        <taxon>Viridiplantae</taxon>
        <taxon>Streptophyta</taxon>
        <taxon>Embryophyta</taxon>
        <taxon>Tracheophyta</taxon>
        <taxon>Spermatophyta</taxon>
        <taxon>Magnoliopsida</taxon>
        <taxon>Liliopsida</taxon>
        <taxon>Poales</taxon>
        <taxon>Poaceae</taxon>
        <taxon>PACMAD clade</taxon>
        <taxon>Arundinoideae</taxon>
        <taxon>Arundineae</taxon>
        <taxon>Arundo</taxon>
    </lineage>
</organism>
<name>A0A0A9D0K6_ARUDO</name>
<dbReference type="AlphaFoldDB" id="A0A0A9D0K6"/>
<reference evidence="1" key="2">
    <citation type="journal article" date="2015" name="Data Brief">
        <title>Shoot transcriptome of the giant reed, Arundo donax.</title>
        <authorList>
            <person name="Barrero R.A."/>
            <person name="Guerrero F.D."/>
            <person name="Moolhuijzen P."/>
            <person name="Goolsby J.A."/>
            <person name="Tidwell J."/>
            <person name="Bellgard S.E."/>
            <person name="Bellgard M.I."/>
        </authorList>
    </citation>
    <scope>NUCLEOTIDE SEQUENCE</scope>
    <source>
        <tissue evidence="1">Shoot tissue taken approximately 20 cm above the soil surface</tissue>
    </source>
</reference>
<protein>
    <submittedName>
        <fullName evidence="1">TBP2</fullName>
    </submittedName>
</protein>